<dbReference type="EMBL" id="CP065739">
    <property type="protein sequence ID" value="QPR78436.1"/>
    <property type="molecule type" value="Genomic_DNA"/>
</dbReference>
<gene>
    <name evidence="1" type="ORF">I6G77_04310</name>
</gene>
<reference evidence="1 2" key="1">
    <citation type="submission" date="2020-12" db="EMBL/GenBank/DDBJ databases">
        <title>FDA dAtabase for Regulatory Grade micrObial Sequences (FDA-ARGOS): Supporting development and validation of Infectious Disease Dx tests.</title>
        <authorList>
            <person name="Nelson B."/>
            <person name="Plummer A."/>
            <person name="Tallon L."/>
            <person name="Sadzewicz L."/>
            <person name="Zhao X."/>
            <person name="Boylan J."/>
            <person name="Ott S."/>
            <person name="Bowen H."/>
            <person name="Vavikolanu K."/>
            <person name="Mehta A."/>
            <person name="Aluvathingal J."/>
            <person name="Nadendla S."/>
            <person name="Myers T."/>
            <person name="Yan Y."/>
            <person name="Sichtig H."/>
        </authorList>
    </citation>
    <scope>NUCLEOTIDE SEQUENCE [LARGE SCALE GENOMIC DNA]</scope>
    <source>
        <strain evidence="1 2">FDAARGOS_920</strain>
    </source>
</reference>
<keyword evidence="2" id="KW-1185">Reference proteome</keyword>
<dbReference type="Proteomes" id="UP000594791">
    <property type="component" value="Chromosome"/>
</dbReference>
<proteinExistence type="predicted"/>
<dbReference type="RefSeq" id="WP_052495884.1">
    <property type="nucleotide sequence ID" value="NZ_CP065739.1"/>
</dbReference>
<evidence type="ECO:0000313" key="1">
    <source>
        <dbReference type="EMBL" id="QPR78436.1"/>
    </source>
</evidence>
<evidence type="ECO:0000313" key="2">
    <source>
        <dbReference type="Proteomes" id="UP000594791"/>
    </source>
</evidence>
<protein>
    <submittedName>
        <fullName evidence="1">Uncharacterized protein</fullName>
    </submittedName>
</protein>
<sequence>MGCDIHVYAEVRHFSHNDQERKNGVWVNVDKWTRSVDNVIYPEDYSKKWEVDYVDRMYKGRNYALFAILADVRNYWDINPISKAKGLPENISPEVKDLSDYWGVDGHSHSYLTLNELLSFNWEKETEASDFVSPSRLDEKINSLGDKYISHKPNSLGFSITYKTTFKELCAEFIETIEKLEKFVRQSDTPTWCITEDDIRLVFWFDN</sequence>
<accession>A0A7T2QGT4</accession>
<name>A0A7T2QGT4_9BACI</name>
<organism evidence="1 2">
    <name type="scientific">Bacillus tropicus</name>
    <dbReference type="NCBI Taxonomy" id="2026188"/>
    <lineage>
        <taxon>Bacteria</taxon>
        <taxon>Bacillati</taxon>
        <taxon>Bacillota</taxon>
        <taxon>Bacilli</taxon>
        <taxon>Bacillales</taxon>
        <taxon>Bacillaceae</taxon>
        <taxon>Bacillus</taxon>
        <taxon>Bacillus cereus group</taxon>
    </lineage>
</organism>